<evidence type="ECO:0000313" key="6">
    <source>
        <dbReference type="EMBL" id="MDQ0535461.1"/>
    </source>
</evidence>
<evidence type="ECO:0000256" key="3">
    <source>
        <dbReference type="ARBA" id="ARBA00022989"/>
    </source>
</evidence>
<evidence type="ECO:0000256" key="4">
    <source>
        <dbReference type="ARBA" id="ARBA00023136"/>
    </source>
</evidence>
<gene>
    <name evidence="6" type="ORF">QO018_004343</name>
</gene>
<organism evidence="6 7">
    <name type="scientific">Azospirillum picis</name>
    <dbReference type="NCBI Taxonomy" id="488438"/>
    <lineage>
        <taxon>Bacteria</taxon>
        <taxon>Pseudomonadati</taxon>
        <taxon>Pseudomonadota</taxon>
        <taxon>Alphaproteobacteria</taxon>
        <taxon>Rhodospirillales</taxon>
        <taxon>Azospirillaceae</taxon>
        <taxon>Azospirillum</taxon>
    </lineage>
</organism>
<evidence type="ECO:0000256" key="5">
    <source>
        <dbReference type="SAM" id="Phobius"/>
    </source>
</evidence>
<feature type="transmembrane region" description="Helical" evidence="5">
    <location>
        <begin position="165"/>
        <end position="184"/>
    </location>
</feature>
<reference evidence="6 7" key="1">
    <citation type="submission" date="2023-07" db="EMBL/GenBank/DDBJ databases">
        <title>Genomic Encyclopedia of Type Strains, Phase IV (KMG-IV): sequencing the most valuable type-strain genomes for metagenomic binning, comparative biology and taxonomic classification.</title>
        <authorList>
            <person name="Goeker M."/>
        </authorList>
    </citation>
    <scope>NUCLEOTIDE SEQUENCE [LARGE SCALE GENOMIC DNA]</scope>
    <source>
        <strain evidence="6 7">DSM 19922</strain>
    </source>
</reference>
<name>A0ABU0MPX2_9PROT</name>
<dbReference type="InterPro" id="IPR001129">
    <property type="entry name" value="Membr-assoc_MAPEG"/>
</dbReference>
<dbReference type="InterPro" id="IPR023352">
    <property type="entry name" value="MAPEG-like_dom_sf"/>
</dbReference>
<dbReference type="EMBL" id="JAUSVU010000018">
    <property type="protein sequence ID" value="MDQ0535461.1"/>
    <property type="molecule type" value="Genomic_DNA"/>
</dbReference>
<feature type="transmembrane region" description="Helical" evidence="5">
    <location>
        <begin position="23"/>
        <end position="44"/>
    </location>
</feature>
<dbReference type="RefSeq" id="WP_209986351.1">
    <property type="nucleotide sequence ID" value="NZ_JAGINO010000018.1"/>
</dbReference>
<dbReference type="Gene3D" id="1.20.120.550">
    <property type="entry name" value="Membrane associated eicosanoid/glutathione metabolism-like domain"/>
    <property type="match status" value="1"/>
</dbReference>
<dbReference type="SUPFAM" id="SSF161084">
    <property type="entry name" value="MAPEG domain-like"/>
    <property type="match status" value="1"/>
</dbReference>
<comment type="subcellular location">
    <subcellularLocation>
        <location evidence="1">Membrane</location>
    </subcellularLocation>
</comment>
<dbReference type="PANTHER" id="PTHR31004">
    <property type="entry name" value="TRANSMEMBRANE PROTEIN 79"/>
    <property type="match status" value="1"/>
</dbReference>
<evidence type="ECO:0000313" key="7">
    <source>
        <dbReference type="Proteomes" id="UP001244552"/>
    </source>
</evidence>
<evidence type="ECO:0000256" key="2">
    <source>
        <dbReference type="ARBA" id="ARBA00022692"/>
    </source>
</evidence>
<dbReference type="Pfam" id="PF01124">
    <property type="entry name" value="MAPEG"/>
    <property type="match status" value="1"/>
</dbReference>
<evidence type="ECO:0000256" key="1">
    <source>
        <dbReference type="ARBA" id="ARBA00004370"/>
    </source>
</evidence>
<dbReference type="PANTHER" id="PTHR31004:SF1">
    <property type="entry name" value="TRANSMEMBRANE PROTEIN 79"/>
    <property type="match status" value="1"/>
</dbReference>
<feature type="transmembrane region" description="Helical" evidence="5">
    <location>
        <begin position="64"/>
        <end position="84"/>
    </location>
</feature>
<protein>
    <submittedName>
        <fullName evidence="6">MAPEG superfamily protein</fullName>
    </submittedName>
</protein>
<proteinExistence type="predicted"/>
<keyword evidence="3 5" id="KW-1133">Transmembrane helix</keyword>
<sequence length="190" mass="20199">MPDTLPRPDSATSRRPSLVFRALLLNGAVVVLTALLFALLLSLVLPPAGLNAPGARMAYWARQVLWPALVLFAMVLGVMAMRGRTAALNPIDDPESRTQRVCQRVLANSVEQTAIFVPALAALVATLPVPSLGVAAVATWLFVLGRLLFWAGYLIHPFARAPGMAMTLTVNLIVLGWAVLLQVGGMQPGG</sequence>
<dbReference type="Proteomes" id="UP001244552">
    <property type="component" value="Unassembled WGS sequence"/>
</dbReference>
<accession>A0ABU0MPX2</accession>
<keyword evidence="2 5" id="KW-0812">Transmembrane</keyword>
<comment type="caution">
    <text evidence="6">The sequence shown here is derived from an EMBL/GenBank/DDBJ whole genome shotgun (WGS) entry which is preliminary data.</text>
</comment>
<keyword evidence="7" id="KW-1185">Reference proteome</keyword>
<feature type="transmembrane region" description="Helical" evidence="5">
    <location>
        <begin position="132"/>
        <end position="153"/>
    </location>
</feature>
<keyword evidence="4 5" id="KW-0472">Membrane</keyword>
<feature type="transmembrane region" description="Helical" evidence="5">
    <location>
        <begin position="105"/>
        <end position="126"/>
    </location>
</feature>